<name>A0A5C6M708_9PLAN</name>
<dbReference type="Proteomes" id="UP000321083">
    <property type="component" value="Unassembled WGS sequence"/>
</dbReference>
<comment type="caution">
    <text evidence="1">The sequence shown here is derived from an EMBL/GenBank/DDBJ whole genome shotgun (WGS) entry which is preliminary data.</text>
</comment>
<keyword evidence="2" id="KW-1185">Reference proteome</keyword>
<dbReference type="EMBL" id="SRHE01000437">
    <property type="protein sequence ID" value="TWW08964.1"/>
    <property type="molecule type" value="Genomic_DNA"/>
</dbReference>
<reference evidence="1 2" key="2">
    <citation type="submission" date="2019-08" db="EMBL/GenBank/DDBJ databases">
        <authorList>
            <person name="Henke P."/>
        </authorList>
    </citation>
    <scope>NUCLEOTIDE SEQUENCE [LARGE SCALE GENOMIC DNA]</scope>
    <source>
        <strain evidence="1">Phe10_nw2017</strain>
    </source>
</reference>
<feature type="non-terminal residue" evidence="1">
    <location>
        <position position="73"/>
    </location>
</feature>
<accession>A0A5C6M708</accession>
<proteinExistence type="predicted"/>
<reference evidence="1 2" key="1">
    <citation type="submission" date="2019-08" db="EMBL/GenBank/DDBJ databases">
        <title>100 year-old enigma solved: identification of Planctomyces bekefii, the type genus and species of the phylum Planctomycetes.</title>
        <authorList>
            <person name="Svetlana D.N."/>
            <person name="Overmann J."/>
        </authorList>
    </citation>
    <scope>NUCLEOTIDE SEQUENCE [LARGE SCALE GENOMIC DNA]</scope>
    <source>
        <strain evidence="1">Phe10_nw2017</strain>
    </source>
</reference>
<evidence type="ECO:0000313" key="1">
    <source>
        <dbReference type="EMBL" id="TWW08964.1"/>
    </source>
</evidence>
<dbReference type="AlphaFoldDB" id="A0A5C6M708"/>
<protein>
    <submittedName>
        <fullName evidence="1">Uncharacterized protein</fullName>
    </submittedName>
</protein>
<evidence type="ECO:0000313" key="2">
    <source>
        <dbReference type="Proteomes" id="UP000321083"/>
    </source>
</evidence>
<sequence>MSSETIAARPDCCPDLLRRRSEEAVSASIHHAALAQQYLTLAQKFTALAEHVAGGVDGLQQVAMQLEREACSP</sequence>
<organism evidence="1 2">
    <name type="scientific">Planctomyces bekefii</name>
    <dbReference type="NCBI Taxonomy" id="1653850"/>
    <lineage>
        <taxon>Bacteria</taxon>
        <taxon>Pseudomonadati</taxon>
        <taxon>Planctomycetota</taxon>
        <taxon>Planctomycetia</taxon>
        <taxon>Planctomycetales</taxon>
        <taxon>Planctomycetaceae</taxon>
        <taxon>Planctomyces</taxon>
    </lineage>
</organism>
<gene>
    <name evidence="1" type="ORF">E3A20_19110</name>
</gene>